<dbReference type="Gene3D" id="3.40.720.10">
    <property type="entry name" value="Alkaline Phosphatase, subunit A"/>
    <property type="match status" value="1"/>
</dbReference>
<dbReference type="Pfam" id="PF00884">
    <property type="entry name" value="Sulfatase"/>
    <property type="match status" value="1"/>
</dbReference>
<protein>
    <recommendedName>
        <fullName evidence="7">Sulfatase N-terminal domain-containing protein</fullName>
    </recommendedName>
</protein>
<dbReference type="PANTHER" id="PTHR42693:SF42">
    <property type="entry name" value="ARYLSULFATASE G"/>
    <property type="match status" value="1"/>
</dbReference>
<keyword evidence="6" id="KW-0106">Calcium</keyword>
<dbReference type="InterPro" id="IPR050738">
    <property type="entry name" value="Sulfatase"/>
</dbReference>
<evidence type="ECO:0000256" key="6">
    <source>
        <dbReference type="ARBA" id="ARBA00022837"/>
    </source>
</evidence>
<organism evidence="8">
    <name type="scientific">marine metagenome</name>
    <dbReference type="NCBI Taxonomy" id="408172"/>
    <lineage>
        <taxon>unclassified sequences</taxon>
        <taxon>metagenomes</taxon>
        <taxon>ecological metagenomes</taxon>
    </lineage>
</organism>
<keyword evidence="3" id="KW-0479">Metal-binding</keyword>
<keyword evidence="4" id="KW-0732">Signal</keyword>
<evidence type="ECO:0000313" key="8">
    <source>
        <dbReference type="EMBL" id="SVD70541.1"/>
    </source>
</evidence>
<evidence type="ECO:0000256" key="1">
    <source>
        <dbReference type="ARBA" id="ARBA00001913"/>
    </source>
</evidence>
<gene>
    <name evidence="8" type="ORF">METZ01_LOCUS423395</name>
</gene>
<sequence length="171" mass="19032">MTTSLRLLVFLSLCVSLQAAKPLNFVLILVDDLGWMDLSCQGSKYFETPHLDRLASEGMRFTDAYAACAVCSPTRAAVQTGRYPGRLGVTDWIRSRFQGGSIPADKKNPSGYTGGRNRKFLVPKNALWMESSEVTIAELLKPAGYATCHIGKWHLGADDWYPQKQGYDFNF</sequence>
<evidence type="ECO:0000256" key="2">
    <source>
        <dbReference type="ARBA" id="ARBA00008779"/>
    </source>
</evidence>
<evidence type="ECO:0000256" key="4">
    <source>
        <dbReference type="ARBA" id="ARBA00022729"/>
    </source>
</evidence>
<dbReference type="PROSITE" id="PS00149">
    <property type="entry name" value="SULFATASE_2"/>
    <property type="match status" value="1"/>
</dbReference>
<feature type="non-terminal residue" evidence="8">
    <location>
        <position position="171"/>
    </location>
</feature>
<proteinExistence type="inferred from homology"/>
<evidence type="ECO:0000256" key="3">
    <source>
        <dbReference type="ARBA" id="ARBA00022723"/>
    </source>
</evidence>
<name>A0A382XJC8_9ZZZZ</name>
<comment type="similarity">
    <text evidence="2">Belongs to the sulfatase family.</text>
</comment>
<comment type="cofactor">
    <cofactor evidence="1">
        <name>Ca(2+)</name>
        <dbReference type="ChEBI" id="CHEBI:29108"/>
    </cofactor>
</comment>
<dbReference type="InterPro" id="IPR024607">
    <property type="entry name" value="Sulfatase_CS"/>
</dbReference>
<keyword evidence="5" id="KW-0378">Hydrolase</keyword>
<dbReference type="SUPFAM" id="SSF53649">
    <property type="entry name" value="Alkaline phosphatase-like"/>
    <property type="match status" value="1"/>
</dbReference>
<dbReference type="EMBL" id="UINC01167830">
    <property type="protein sequence ID" value="SVD70541.1"/>
    <property type="molecule type" value="Genomic_DNA"/>
</dbReference>
<accession>A0A382XJC8</accession>
<evidence type="ECO:0000256" key="5">
    <source>
        <dbReference type="ARBA" id="ARBA00022801"/>
    </source>
</evidence>
<feature type="domain" description="Sulfatase N-terminal" evidence="7">
    <location>
        <begin position="24"/>
        <end position="167"/>
    </location>
</feature>
<reference evidence="8" key="1">
    <citation type="submission" date="2018-05" db="EMBL/GenBank/DDBJ databases">
        <authorList>
            <person name="Lanie J.A."/>
            <person name="Ng W.-L."/>
            <person name="Kazmierczak K.M."/>
            <person name="Andrzejewski T.M."/>
            <person name="Davidsen T.M."/>
            <person name="Wayne K.J."/>
            <person name="Tettelin H."/>
            <person name="Glass J.I."/>
            <person name="Rusch D."/>
            <person name="Podicherti R."/>
            <person name="Tsui H.-C.T."/>
            <person name="Winkler M.E."/>
        </authorList>
    </citation>
    <scope>NUCLEOTIDE SEQUENCE</scope>
</reference>
<dbReference type="AlphaFoldDB" id="A0A382XJC8"/>
<dbReference type="InterPro" id="IPR017850">
    <property type="entry name" value="Alkaline_phosphatase_core_sf"/>
</dbReference>
<evidence type="ECO:0000259" key="7">
    <source>
        <dbReference type="Pfam" id="PF00884"/>
    </source>
</evidence>
<dbReference type="GO" id="GO:0046872">
    <property type="term" value="F:metal ion binding"/>
    <property type="evidence" value="ECO:0007669"/>
    <property type="project" value="UniProtKB-KW"/>
</dbReference>
<dbReference type="PANTHER" id="PTHR42693">
    <property type="entry name" value="ARYLSULFATASE FAMILY MEMBER"/>
    <property type="match status" value="1"/>
</dbReference>
<dbReference type="InterPro" id="IPR000917">
    <property type="entry name" value="Sulfatase_N"/>
</dbReference>
<dbReference type="GO" id="GO:0004065">
    <property type="term" value="F:arylsulfatase activity"/>
    <property type="evidence" value="ECO:0007669"/>
    <property type="project" value="TreeGrafter"/>
</dbReference>